<dbReference type="PROSITE" id="PS50011">
    <property type="entry name" value="PROTEIN_KINASE_DOM"/>
    <property type="match status" value="1"/>
</dbReference>
<keyword evidence="2" id="KW-0723">Serine/threonine-protein kinase</keyword>
<dbReference type="PANTHER" id="PTHR46716:SF1">
    <property type="entry name" value="MITOGEN-ACTIVATED PROTEIN KINASE KINASE KINASE 7"/>
    <property type="match status" value="1"/>
</dbReference>
<keyword evidence="3" id="KW-0808">Transferase</keyword>
<evidence type="ECO:0000313" key="11">
    <source>
        <dbReference type="RefSeq" id="XP_065649149.1"/>
    </source>
</evidence>
<proteinExistence type="inferred from homology"/>
<dbReference type="InterPro" id="IPR001245">
    <property type="entry name" value="Ser-Thr/Tyr_kinase_cat_dom"/>
</dbReference>
<dbReference type="PRINTS" id="PR00109">
    <property type="entry name" value="TYRKINASE"/>
</dbReference>
<dbReference type="PROSITE" id="PS00107">
    <property type="entry name" value="PROTEIN_KINASE_ATP"/>
    <property type="match status" value="1"/>
</dbReference>
<gene>
    <name evidence="11" type="primary">LOC100202567</name>
</gene>
<dbReference type="Pfam" id="PF07714">
    <property type="entry name" value="PK_Tyr_Ser-Thr"/>
    <property type="match status" value="1"/>
</dbReference>
<dbReference type="InterPro" id="IPR000719">
    <property type="entry name" value="Prot_kinase_dom"/>
</dbReference>
<dbReference type="Gene3D" id="3.30.200.20">
    <property type="entry name" value="Phosphorylase Kinase, domain 1"/>
    <property type="match status" value="1"/>
</dbReference>
<keyword evidence="5 11" id="KW-0418">Kinase</keyword>
<protein>
    <submittedName>
        <fullName evidence="11">Mitogen-activated protein kinase kinase kinase 7 isoform X2</fullName>
    </submittedName>
</protein>
<keyword evidence="4 7" id="KW-0547">Nucleotide-binding</keyword>
<reference evidence="11" key="1">
    <citation type="submission" date="2025-08" db="UniProtKB">
        <authorList>
            <consortium name="RefSeq"/>
        </authorList>
    </citation>
    <scope>IDENTIFICATION</scope>
</reference>
<dbReference type="PROSITE" id="PS00108">
    <property type="entry name" value="PROTEIN_KINASE_ST"/>
    <property type="match status" value="1"/>
</dbReference>
<dbReference type="GeneID" id="100202567"/>
<evidence type="ECO:0000256" key="5">
    <source>
        <dbReference type="ARBA" id="ARBA00022777"/>
    </source>
</evidence>
<sequence>MFNPNDNHNAIECLPLSPPYGFITKIDYNELSLCEVIGRGAYGTVQKAIWRNHMVAIKIPENQNDRKEFRNEAKRLSIVQHRNIIQLYGTVINGPKLCLVMELADCGSLHNLLHPPLGNKTIHYTLAHVLSWSLQCAEAVEYLHNIKPMPIIHRDLKPPNMLLKQSGTVLRICDFGTACHPHSEMSSSIGSASWMAPEVFRGKKYAEKCDVYSFGIILWQMLTRKKPFDGYGNSFQIMWKVSEGKRPFPINGIPSCLEILIQRCWQKGVKDRPAFVDIVKYLRKVNLYVSGGELPLMECAQSARKQSWVDSETKTSIPSKTNEGHIIKTIQSVISESNPMSSMKPSAFIAISAPKISKRISSSYPEKFNPQIKPETLSTSIDSEIKSSVSIKNNNQEQNIESSRLITPENISTSSIRINEHYQLMPPMFSNLYQSQWNLIPPDLMPICPLEDPRSYRVYENYMEALKKYISIQSNIEFLKQRRDNLKKNVIDLSKEQTENPCLADFIAAQESRQQLLDMHKTIKPLLENERAKFAKKSLIN</sequence>
<keyword evidence="10" id="KW-1185">Reference proteome</keyword>
<evidence type="ECO:0000256" key="1">
    <source>
        <dbReference type="ARBA" id="ARBA00006529"/>
    </source>
</evidence>
<dbReference type="SUPFAM" id="SSF56112">
    <property type="entry name" value="Protein kinase-like (PK-like)"/>
    <property type="match status" value="1"/>
</dbReference>
<dbReference type="GO" id="GO:0016301">
    <property type="term" value="F:kinase activity"/>
    <property type="evidence" value="ECO:0007669"/>
    <property type="project" value="UniProtKB-KW"/>
</dbReference>
<accession>A0ABM4BJD4</accession>
<comment type="similarity">
    <text evidence="1">Belongs to the protein kinase superfamily. STE Ser/Thr protein kinase family. MAP kinase kinase kinase subfamily.</text>
</comment>
<evidence type="ECO:0000256" key="6">
    <source>
        <dbReference type="ARBA" id="ARBA00022840"/>
    </source>
</evidence>
<dbReference type="SMART" id="SM00220">
    <property type="entry name" value="S_TKc"/>
    <property type="match status" value="1"/>
</dbReference>
<dbReference type="Gene3D" id="1.10.510.10">
    <property type="entry name" value="Transferase(Phosphotransferase) domain 1"/>
    <property type="match status" value="1"/>
</dbReference>
<evidence type="ECO:0000259" key="9">
    <source>
        <dbReference type="PROSITE" id="PS50011"/>
    </source>
</evidence>
<keyword evidence="8" id="KW-0175">Coiled coil</keyword>
<evidence type="ECO:0000256" key="8">
    <source>
        <dbReference type="SAM" id="Coils"/>
    </source>
</evidence>
<dbReference type="PANTHER" id="PTHR46716">
    <property type="entry name" value="MITOGEN-ACTIVATED PROTEIN KINASE KINASE KINASE 7"/>
    <property type="match status" value="1"/>
</dbReference>
<feature type="coiled-coil region" evidence="8">
    <location>
        <begin position="469"/>
        <end position="496"/>
    </location>
</feature>
<evidence type="ECO:0000256" key="2">
    <source>
        <dbReference type="ARBA" id="ARBA00022527"/>
    </source>
</evidence>
<evidence type="ECO:0000256" key="7">
    <source>
        <dbReference type="PROSITE-ProRule" id="PRU10141"/>
    </source>
</evidence>
<organism evidence="10 11">
    <name type="scientific">Hydra vulgaris</name>
    <name type="common">Hydra</name>
    <name type="synonym">Hydra attenuata</name>
    <dbReference type="NCBI Taxonomy" id="6087"/>
    <lineage>
        <taxon>Eukaryota</taxon>
        <taxon>Metazoa</taxon>
        <taxon>Cnidaria</taxon>
        <taxon>Hydrozoa</taxon>
        <taxon>Hydroidolina</taxon>
        <taxon>Anthoathecata</taxon>
        <taxon>Aplanulata</taxon>
        <taxon>Hydridae</taxon>
        <taxon>Hydra</taxon>
    </lineage>
</organism>
<keyword evidence="6 7" id="KW-0067">ATP-binding</keyword>
<dbReference type="Proteomes" id="UP001652625">
    <property type="component" value="Chromosome 03"/>
</dbReference>
<dbReference type="InterPro" id="IPR008271">
    <property type="entry name" value="Ser/Thr_kinase_AS"/>
</dbReference>
<feature type="domain" description="Protein kinase" evidence="9">
    <location>
        <begin position="31"/>
        <end position="289"/>
    </location>
</feature>
<feature type="binding site" evidence="7">
    <location>
        <position position="58"/>
    </location>
    <ligand>
        <name>ATP</name>
        <dbReference type="ChEBI" id="CHEBI:30616"/>
    </ligand>
</feature>
<evidence type="ECO:0000256" key="4">
    <source>
        <dbReference type="ARBA" id="ARBA00022741"/>
    </source>
</evidence>
<name>A0ABM4BJD4_HYDVU</name>
<dbReference type="RefSeq" id="XP_065649149.1">
    <property type="nucleotide sequence ID" value="XM_065793077.1"/>
</dbReference>
<evidence type="ECO:0000256" key="3">
    <source>
        <dbReference type="ARBA" id="ARBA00022679"/>
    </source>
</evidence>
<evidence type="ECO:0000313" key="10">
    <source>
        <dbReference type="Proteomes" id="UP001652625"/>
    </source>
</evidence>
<dbReference type="InterPro" id="IPR011009">
    <property type="entry name" value="Kinase-like_dom_sf"/>
</dbReference>
<dbReference type="InterPro" id="IPR017441">
    <property type="entry name" value="Protein_kinase_ATP_BS"/>
</dbReference>